<keyword evidence="5" id="KW-0539">Nucleus</keyword>
<dbReference type="NCBIfam" id="TIGR01568">
    <property type="entry name" value="A_thal_3678"/>
    <property type="match status" value="1"/>
</dbReference>
<feature type="region of interest" description="Disordered" evidence="6">
    <location>
        <begin position="137"/>
        <end position="173"/>
    </location>
</feature>
<dbReference type="EMBL" id="JBHFFA010000002">
    <property type="protein sequence ID" value="KAL2642155.1"/>
    <property type="molecule type" value="Genomic_DNA"/>
</dbReference>
<proteinExistence type="predicted"/>
<feature type="region of interest" description="Disordered" evidence="6">
    <location>
        <begin position="336"/>
        <end position="384"/>
    </location>
</feature>
<feature type="region of interest" description="Disordered" evidence="6">
    <location>
        <begin position="188"/>
        <end position="215"/>
    </location>
</feature>
<evidence type="ECO:0000313" key="9">
    <source>
        <dbReference type="Proteomes" id="UP001605036"/>
    </source>
</evidence>
<name>A0ABD1Z3R7_9MARC</name>
<sequence>MLMMLPNGGSVDVAMSSGNKPQRFKMSLPFLLKKKKRQNLLRNNSVVDHIDNDVLETCVVDSGEENEEQHNDIYSGRAVVSVDEEGIRKNSSASRAEDNDDENLTRALVPKYLGPTNQLQNIKTPLTYKTYDVQFSPSISSHSSRRKSKTGSPRGLDINPSISGPLPAPNKTTGVGCKSWMKTKCISGNCSKQAGHGKGDQRERQGHGDRVGHSKRHSFRAKFIDQTAWERVSQRSVLAEVENDIVKQKRTARENRVHKDLAPSPDISSSVRVTITPEAKCSLRDSYKEVRETGKYSSPALQHITASEVNCSPLLTDMEVNSAEELRIYPCGRSFSSPSSDDELFTTSVETEGKQRKKKWTSNSSDDTECRQQRSSGSYSRSKSTWSRDSIMTVAEVEEEQQEAYAGETLKSRSKKGSKIIFLSTPPRPKQLGPNEADEQATPGFIVKCATDGYGDYSRLKSLLKEKGSIFDKAFNTSYKSNPPPSLFGGVLEGNAKAWSKRDVRRIKEGVANETGIGEPAMIPRTKETRLIDMHIEDQISNLRLDSDDESDSSPEKSYSSRGSRRKAKAQQLPSSKFLDQERPWKKKRSSASSRRRKGRTRSKVPLALLPDDLHGRVKESVAVVKSSYNPYNDFRDSMMEMILQKEIQGAGDLEELLRCYLSLNSAEYHSVIVKVFADVWRELFADKEENEACKG</sequence>
<keyword evidence="2" id="KW-0678">Repressor</keyword>
<feature type="compositionally biased region" description="Basic residues" evidence="6">
    <location>
        <begin position="585"/>
        <end position="603"/>
    </location>
</feature>
<feature type="domain" description="OVATE" evidence="7">
    <location>
        <begin position="624"/>
        <end position="683"/>
    </location>
</feature>
<feature type="compositionally biased region" description="Basic and acidic residues" evidence="6">
    <location>
        <begin position="197"/>
        <end position="212"/>
    </location>
</feature>
<feature type="compositionally biased region" description="Polar residues" evidence="6">
    <location>
        <begin position="336"/>
        <end position="350"/>
    </location>
</feature>
<dbReference type="PANTHER" id="PTHR33057:SF70">
    <property type="entry name" value="TRANSCRIPTION REPRESSOR-RELATED"/>
    <property type="match status" value="1"/>
</dbReference>
<dbReference type="PROSITE" id="PS51754">
    <property type="entry name" value="OVATE"/>
    <property type="match status" value="1"/>
</dbReference>
<reference evidence="8 9" key="1">
    <citation type="submission" date="2024-09" db="EMBL/GenBank/DDBJ databases">
        <title>Chromosome-scale assembly of Riccia fluitans.</title>
        <authorList>
            <person name="Paukszto L."/>
            <person name="Sawicki J."/>
            <person name="Karawczyk K."/>
            <person name="Piernik-Szablinska J."/>
            <person name="Szczecinska M."/>
            <person name="Mazdziarz M."/>
        </authorList>
    </citation>
    <scope>NUCLEOTIDE SEQUENCE [LARGE SCALE GENOMIC DNA]</scope>
    <source>
        <strain evidence="8">Rf_01</strain>
        <tissue evidence="8">Aerial parts of the thallus</tissue>
    </source>
</reference>
<evidence type="ECO:0000256" key="2">
    <source>
        <dbReference type="ARBA" id="ARBA00022491"/>
    </source>
</evidence>
<gene>
    <name evidence="8" type="ORF">R1flu_009742</name>
</gene>
<keyword evidence="9" id="KW-1185">Reference proteome</keyword>
<evidence type="ECO:0000256" key="6">
    <source>
        <dbReference type="SAM" id="MobiDB-lite"/>
    </source>
</evidence>
<evidence type="ECO:0000256" key="5">
    <source>
        <dbReference type="ARBA" id="ARBA00023242"/>
    </source>
</evidence>
<organism evidence="8 9">
    <name type="scientific">Riccia fluitans</name>
    <dbReference type="NCBI Taxonomy" id="41844"/>
    <lineage>
        <taxon>Eukaryota</taxon>
        <taxon>Viridiplantae</taxon>
        <taxon>Streptophyta</taxon>
        <taxon>Embryophyta</taxon>
        <taxon>Marchantiophyta</taxon>
        <taxon>Marchantiopsida</taxon>
        <taxon>Marchantiidae</taxon>
        <taxon>Marchantiales</taxon>
        <taxon>Ricciaceae</taxon>
        <taxon>Riccia</taxon>
    </lineage>
</organism>
<dbReference type="InterPro" id="IPR006458">
    <property type="entry name" value="Ovate_C"/>
</dbReference>
<evidence type="ECO:0000256" key="3">
    <source>
        <dbReference type="ARBA" id="ARBA00023015"/>
    </source>
</evidence>
<dbReference type="PANTHER" id="PTHR33057">
    <property type="entry name" value="TRANSCRIPTION REPRESSOR OFP7-RELATED"/>
    <property type="match status" value="1"/>
</dbReference>
<dbReference type="Pfam" id="PF04844">
    <property type="entry name" value="Ovate"/>
    <property type="match status" value="1"/>
</dbReference>
<evidence type="ECO:0000313" key="8">
    <source>
        <dbReference type="EMBL" id="KAL2642155.1"/>
    </source>
</evidence>
<dbReference type="InterPro" id="IPR038933">
    <property type="entry name" value="Ovate"/>
</dbReference>
<protein>
    <recommendedName>
        <fullName evidence="7">OVATE domain-containing protein</fullName>
    </recommendedName>
</protein>
<comment type="caution">
    <text evidence="8">The sequence shown here is derived from an EMBL/GenBank/DDBJ whole genome shotgun (WGS) entry which is preliminary data.</text>
</comment>
<dbReference type="GO" id="GO:0005634">
    <property type="term" value="C:nucleus"/>
    <property type="evidence" value="ECO:0007669"/>
    <property type="project" value="UniProtKB-SubCell"/>
</dbReference>
<keyword evidence="3" id="KW-0805">Transcription regulation</keyword>
<feature type="compositionally biased region" description="Low complexity" evidence="6">
    <location>
        <begin position="374"/>
        <end position="384"/>
    </location>
</feature>
<dbReference type="AlphaFoldDB" id="A0ABD1Z3R7"/>
<evidence type="ECO:0000259" key="7">
    <source>
        <dbReference type="PROSITE" id="PS51754"/>
    </source>
</evidence>
<evidence type="ECO:0000256" key="1">
    <source>
        <dbReference type="ARBA" id="ARBA00004123"/>
    </source>
</evidence>
<dbReference type="Proteomes" id="UP001605036">
    <property type="component" value="Unassembled WGS sequence"/>
</dbReference>
<evidence type="ECO:0000256" key="4">
    <source>
        <dbReference type="ARBA" id="ARBA00023163"/>
    </source>
</evidence>
<comment type="subcellular location">
    <subcellularLocation>
        <location evidence="1">Nucleus</location>
    </subcellularLocation>
</comment>
<accession>A0ABD1Z3R7</accession>
<keyword evidence="4" id="KW-0804">Transcription</keyword>
<feature type="region of interest" description="Disordered" evidence="6">
    <location>
        <begin position="542"/>
        <end position="606"/>
    </location>
</feature>